<keyword evidence="2" id="KW-0853">WD repeat</keyword>
<sequence length="90" mass="10490">MQSRLWKNLAAICVKTKRTDTTFYCFGQMRDAYGVELIKKSENEPEEDARVAMAAIQLGQIDDAKEPHSKCKRYDLLNQLYQFCCNGRRH</sequence>
<reference evidence="7" key="1">
    <citation type="submission" date="2020-06" db="EMBL/GenBank/DDBJ databases">
        <title>WGS assembly of Ceratodon purpureus strain R40.</title>
        <authorList>
            <person name="Carey S.B."/>
            <person name="Jenkins J."/>
            <person name="Shu S."/>
            <person name="Lovell J.T."/>
            <person name="Sreedasyam A."/>
            <person name="Maumus F."/>
            <person name="Tiley G.P."/>
            <person name="Fernandez-Pozo N."/>
            <person name="Barry K."/>
            <person name="Chen C."/>
            <person name="Wang M."/>
            <person name="Lipzen A."/>
            <person name="Daum C."/>
            <person name="Saski C.A."/>
            <person name="Payton A.C."/>
            <person name="Mcbreen J.C."/>
            <person name="Conrad R.E."/>
            <person name="Kollar L.M."/>
            <person name="Olsson S."/>
            <person name="Huttunen S."/>
            <person name="Landis J.B."/>
            <person name="Wickett N.J."/>
            <person name="Johnson M.G."/>
            <person name="Rensing S.A."/>
            <person name="Grimwood J."/>
            <person name="Schmutz J."/>
            <person name="Mcdaniel S.F."/>
        </authorList>
    </citation>
    <scope>NUCLEOTIDE SEQUENCE</scope>
    <source>
        <strain evidence="7">R40</strain>
    </source>
</reference>
<keyword evidence="5" id="KW-0966">Cell projection</keyword>
<accession>A0A8T0HLT4</accession>
<dbReference type="Pfam" id="PF24762">
    <property type="entry name" value="TPR_IF140-IFT172"/>
    <property type="match status" value="1"/>
</dbReference>
<dbReference type="GO" id="GO:0030991">
    <property type="term" value="C:intraciliary transport particle A"/>
    <property type="evidence" value="ECO:0007669"/>
    <property type="project" value="TreeGrafter"/>
</dbReference>
<gene>
    <name evidence="7" type="ORF">KC19_VG040600</name>
</gene>
<evidence type="ECO:0000259" key="6">
    <source>
        <dbReference type="Pfam" id="PF24762"/>
    </source>
</evidence>
<protein>
    <recommendedName>
        <fullName evidence="6">IF140/IFT172/WDR19 TPR domain-containing protein</fullName>
    </recommendedName>
</protein>
<dbReference type="PANTHER" id="PTHR15722:SF7">
    <property type="entry name" value="INTRAFLAGELLAR TRANSPORT PROTEIN 140 HOMOLOG"/>
    <property type="match status" value="1"/>
</dbReference>
<feature type="domain" description="IF140/IFT172/WDR19 TPR" evidence="6">
    <location>
        <begin position="3"/>
        <end position="82"/>
    </location>
</feature>
<evidence type="ECO:0000256" key="3">
    <source>
        <dbReference type="ARBA" id="ARBA00022737"/>
    </source>
</evidence>
<comment type="subcellular location">
    <subcellularLocation>
        <location evidence="1">Cell projection</location>
        <location evidence="1">Cilium</location>
    </subcellularLocation>
</comment>
<dbReference type="GO" id="GO:0005930">
    <property type="term" value="C:axoneme"/>
    <property type="evidence" value="ECO:0007669"/>
    <property type="project" value="TreeGrafter"/>
</dbReference>
<keyword evidence="8" id="KW-1185">Reference proteome</keyword>
<dbReference type="EMBL" id="CM026426">
    <property type="protein sequence ID" value="KAG0571765.1"/>
    <property type="molecule type" value="Genomic_DNA"/>
</dbReference>
<name>A0A8T0HLT4_CERPU</name>
<dbReference type="Proteomes" id="UP000822688">
    <property type="component" value="Chromosome V"/>
</dbReference>
<evidence type="ECO:0000313" key="7">
    <source>
        <dbReference type="EMBL" id="KAG0571765.1"/>
    </source>
</evidence>
<evidence type="ECO:0000256" key="2">
    <source>
        <dbReference type="ARBA" id="ARBA00022574"/>
    </source>
</evidence>
<dbReference type="AlphaFoldDB" id="A0A8T0HLT4"/>
<keyword evidence="3" id="KW-0677">Repeat</keyword>
<dbReference type="GO" id="GO:0036064">
    <property type="term" value="C:ciliary basal body"/>
    <property type="evidence" value="ECO:0007669"/>
    <property type="project" value="TreeGrafter"/>
</dbReference>
<dbReference type="GO" id="GO:0035721">
    <property type="term" value="P:intraciliary retrograde transport"/>
    <property type="evidence" value="ECO:0007669"/>
    <property type="project" value="TreeGrafter"/>
</dbReference>
<evidence type="ECO:0000256" key="5">
    <source>
        <dbReference type="ARBA" id="ARBA00023273"/>
    </source>
</evidence>
<evidence type="ECO:0000256" key="4">
    <source>
        <dbReference type="ARBA" id="ARBA00023069"/>
    </source>
</evidence>
<dbReference type="InterPro" id="IPR056168">
    <property type="entry name" value="TPR_IF140/IFT172/WDR19"/>
</dbReference>
<evidence type="ECO:0000313" key="8">
    <source>
        <dbReference type="Proteomes" id="UP000822688"/>
    </source>
</evidence>
<dbReference type="PANTHER" id="PTHR15722">
    <property type="entry name" value="IFT140/172-RELATED"/>
    <property type="match status" value="1"/>
</dbReference>
<organism evidence="7 8">
    <name type="scientific">Ceratodon purpureus</name>
    <name type="common">Fire moss</name>
    <name type="synonym">Dicranum purpureum</name>
    <dbReference type="NCBI Taxonomy" id="3225"/>
    <lineage>
        <taxon>Eukaryota</taxon>
        <taxon>Viridiplantae</taxon>
        <taxon>Streptophyta</taxon>
        <taxon>Embryophyta</taxon>
        <taxon>Bryophyta</taxon>
        <taxon>Bryophytina</taxon>
        <taxon>Bryopsida</taxon>
        <taxon>Dicranidae</taxon>
        <taxon>Pseudoditrichales</taxon>
        <taxon>Ditrichaceae</taxon>
        <taxon>Ceratodon</taxon>
    </lineage>
</organism>
<keyword evidence="4" id="KW-0969">Cilium</keyword>
<evidence type="ECO:0000256" key="1">
    <source>
        <dbReference type="ARBA" id="ARBA00004138"/>
    </source>
</evidence>
<comment type="caution">
    <text evidence="7">The sequence shown here is derived from an EMBL/GenBank/DDBJ whole genome shotgun (WGS) entry which is preliminary data.</text>
</comment>
<proteinExistence type="predicted"/>